<dbReference type="SUPFAM" id="SSF53098">
    <property type="entry name" value="Ribonuclease H-like"/>
    <property type="match status" value="1"/>
</dbReference>
<dbReference type="InterPro" id="IPR052408">
    <property type="entry name" value="Exonuclease_MUT-7-like"/>
</dbReference>
<gene>
    <name evidence="6" type="primary">Exd3_0</name>
    <name evidence="6" type="ORF">ORISOL_R13493</name>
</gene>
<evidence type="ECO:0000256" key="3">
    <source>
        <dbReference type="ARBA" id="ARBA00022839"/>
    </source>
</evidence>
<dbReference type="GO" id="GO:0006139">
    <property type="term" value="P:nucleobase-containing compound metabolic process"/>
    <property type="evidence" value="ECO:0007669"/>
    <property type="project" value="InterPro"/>
</dbReference>
<dbReference type="OrthoDB" id="18193at2759"/>
<dbReference type="InterPro" id="IPR002782">
    <property type="entry name" value="Mut7-C_RNAse_dom"/>
</dbReference>
<reference evidence="6 7" key="1">
    <citation type="submission" date="2019-09" db="EMBL/GenBank/DDBJ databases">
        <title>Bird 10,000 Genomes (B10K) Project - Family phase.</title>
        <authorList>
            <person name="Zhang G."/>
        </authorList>
    </citation>
    <scope>NUCLEOTIDE SEQUENCE [LARGE SCALE GENOMIC DNA]</scope>
    <source>
        <strain evidence="6">B10K-DU-029-52</strain>
    </source>
</reference>
<dbReference type="Gene3D" id="3.30.420.10">
    <property type="entry name" value="Ribonuclease H-like superfamily/Ribonuclease H"/>
    <property type="match status" value="1"/>
</dbReference>
<keyword evidence="7" id="KW-1185">Reference proteome</keyword>
<accession>A0A7K6CVK7</accession>
<keyword evidence="3 6" id="KW-0269">Exonuclease</keyword>
<dbReference type="SMART" id="SM00474">
    <property type="entry name" value="35EXOc"/>
    <property type="match status" value="1"/>
</dbReference>
<keyword evidence="2" id="KW-0378">Hydrolase</keyword>
<feature type="non-terminal residue" evidence="6">
    <location>
        <position position="693"/>
    </location>
</feature>
<feature type="region of interest" description="Disordered" evidence="4">
    <location>
        <begin position="551"/>
        <end position="591"/>
    </location>
</feature>
<dbReference type="InterPro" id="IPR002562">
    <property type="entry name" value="3'-5'_exonuclease_dom"/>
</dbReference>
<organism evidence="6 7">
    <name type="scientific">Origma solitaria</name>
    <dbReference type="NCBI Taxonomy" id="720586"/>
    <lineage>
        <taxon>Eukaryota</taxon>
        <taxon>Metazoa</taxon>
        <taxon>Chordata</taxon>
        <taxon>Craniata</taxon>
        <taxon>Vertebrata</taxon>
        <taxon>Euteleostomi</taxon>
        <taxon>Archelosauria</taxon>
        <taxon>Archosauria</taxon>
        <taxon>Dinosauria</taxon>
        <taxon>Saurischia</taxon>
        <taxon>Theropoda</taxon>
        <taxon>Coelurosauria</taxon>
        <taxon>Aves</taxon>
        <taxon>Neognathae</taxon>
        <taxon>Neoaves</taxon>
        <taxon>Telluraves</taxon>
        <taxon>Australaves</taxon>
        <taxon>Passeriformes</taxon>
        <taxon>Meliphagoidea</taxon>
        <taxon>Acanthizidae</taxon>
        <taxon>Origma</taxon>
    </lineage>
</organism>
<dbReference type="PANTHER" id="PTHR47765:SF2">
    <property type="entry name" value="EXONUCLEASE MUT-7 HOMOLOG"/>
    <property type="match status" value="1"/>
</dbReference>
<evidence type="ECO:0000256" key="4">
    <source>
        <dbReference type="SAM" id="MobiDB-lite"/>
    </source>
</evidence>
<feature type="compositionally biased region" description="Polar residues" evidence="4">
    <location>
        <begin position="565"/>
        <end position="575"/>
    </location>
</feature>
<evidence type="ECO:0000313" key="7">
    <source>
        <dbReference type="Proteomes" id="UP000571324"/>
    </source>
</evidence>
<evidence type="ECO:0000256" key="2">
    <source>
        <dbReference type="ARBA" id="ARBA00022801"/>
    </source>
</evidence>
<dbReference type="GO" id="GO:0008408">
    <property type="term" value="F:3'-5' exonuclease activity"/>
    <property type="evidence" value="ECO:0007669"/>
    <property type="project" value="InterPro"/>
</dbReference>
<dbReference type="AlphaFoldDB" id="A0A7K6CVK7"/>
<dbReference type="InterPro" id="IPR012337">
    <property type="entry name" value="RNaseH-like_sf"/>
</dbReference>
<evidence type="ECO:0000313" key="6">
    <source>
        <dbReference type="EMBL" id="NWV18789.1"/>
    </source>
</evidence>
<dbReference type="GO" id="GO:0003676">
    <property type="term" value="F:nucleic acid binding"/>
    <property type="evidence" value="ECO:0007669"/>
    <property type="project" value="InterPro"/>
</dbReference>
<dbReference type="EMBL" id="VZRL01001299">
    <property type="protein sequence ID" value="NWV18789.1"/>
    <property type="molecule type" value="Genomic_DNA"/>
</dbReference>
<feature type="non-terminal residue" evidence="6">
    <location>
        <position position="1"/>
    </location>
</feature>
<dbReference type="CDD" id="cd06146">
    <property type="entry name" value="mut-7_like_exo"/>
    <property type="match status" value="1"/>
</dbReference>
<dbReference type="InterPro" id="IPR037432">
    <property type="entry name" value="Mut-7_DEDDy_dom"/>
</dbReference>
<keyword evidence="1" id="KW-0540">Nuclease</keyword>
<proteinExistence type="predicted"/>
<comment type="caution">
    <text evidence="6">The sequence shown here is derived from an EMBL/GenBank/DDBJ whole genome shotgun (WGS) entry which is preliminary data.</text>
</comment>
<name>A0A7K6CVK7_9PASS</name>
<dbReference type="Pfam" id="PF01612">
    <property type="entry name" value="DNA_pol_A_exo1"/>
    <property type="match status" value="1"/>
</dbReference>
<feature type="compositionally biased region" description="Basic residues" evidence="4">
    <location>
        <begin position="553"/>
        <end position="563"/>
    </location>
</feature>
<evidence type="ECO:0000259" key="5">
    <source>
        <dbReference type="SMART" id="SM00474"/>
    </source>
</evidence>
<protein>
    <submittedName>
        <fullName evidence="6">MUT7 Exonuclease</fullName>
    </submittedName>
</protein>
<dbReference type="FunFam" id="3.30.420.10:FF:000074">
    <property type="entry name" value="exonuclease mut-7 homolog isoform X2"/>
    <property type="match status" value="1"/>
</dbReference>
<dbReference type="Proteomes" id="UP000571324">
    <property type="component" value="Unassembled WGS sequence"/>
</dbReference>
<evidence type="ECO:0000256" key="1">
    <source>
        <dbReference type="ARBA" id="ARBA00022722"/>
    </source>
</evidence>
<dbReference type="PANTHER" id="PTHR47765">
    <property type="entry name" value="3'-5' EXONUCLEASE DOMAIN-CONTAINING PROTEIN"/>
    <property type="match status" value="1"/>
</dbReference>
<feature type="domain" description="3'-5' exonuclease" evidence="5">
    <location>
        <begin position="336"/>
        <end position="537"/>
    </location>
</feature>
<sequence>VSRQLKEEIKRGFARLEDPFAGLLAMLESSSDWKGKGHSLGYCITTELQLWIKEHPAVPQSGTKLKKLQARVLGLLSQCPANLLDPLISIYQLHTADRNYLLEHVNHLYLQGDYKEAAILSIKLKLQPDQDVEKMCTPLLLQDKANLVEDYVGEYPELQSKLLQTLDMWCDPSFNIRDITRPYQGLPRYKPEKFNRRVLSKLVFRLLERFNVDPALCPNVINQRHLRTLNYLFYKRFVEKTMTEENWADHVQSTVGENQWLQGHLVQLLLRHCGVRSTARWARRCRVPPEMLPRAVAEELKKLHIQDRVEEITKADNYEDSKKKDYYQLPIPRENIHFLHTWEETLQCWEKVLQPGRVVGVDMEWKPSFGMVGKPRVALLQLALKDEVFLLDLPRLLEQAEAEGEKEKLPRFIHRLYSDAAITKLGYGMSGDLSSLAATCSALKDTEKQMQGVVDLLAVDKQVDGLSPEHSHEERGVRQPEKGLSLLVHHVLGKPLDKTEQLSNWEKRPLREEQILYAASDAYCLLEIYERLCKDPESFGLSSDLTESLVGKQSKKNRAKKQLNKQEAPSPSGQECQGPKTEPSHPPAPISPREFSVVCDNMLQGLGRYLRCLGVDVRLLDNEDDHRRAAEIARQEGRVILTSGLPYQTLRSQVGEGRCFSVNCSEKAKEQALQVLKHFNVQVSLTDIFSRCQ</sequence>
<dbReference type="InterPro" id="IPR036397">
    <property type="entry name" value="RNaseH_sf"/>
</dbReference>
<dbReference type="Pfam" id="PF01927">
    <property type="entry name" value="Mut7-C"/>
    <property type="match status" value="1"/>
</dbReference>